<dbReference type="Pfam" id="PF25601">
    <property type="entry name" value="AAA_lid_14"/>
    <property type="match status" value="1"/>
</dbReference>
<evidence type="ECO:0000256" key="4">
    <source>
        <dbReference type="ARBA" id="ARBA00023163"/>
    </source>
</evidence>
<dbReference type="InterPro" id="IPR027417">
    <property type="entry name" value="P-loop_NTPase"/>
</dbReference>
<dbReference type="GO" id="GO:0005524">
    <property type="term" value="F:ATP binding"/>
    <property type="evidence" value="ECO:0007669"/>
    <property type="project" value="UniProtKB-KW"/>
</dbReference>
<dbReference type="Gene3D" id="1.10.10.60">
    <property type="entry name" value="Homeodomain-like"/>
    <property type="match status" value="1"/>
</dbReference>
<dbReference type="Gene3D" id="3.30.450.40">
    <property type="match status" value="1"/>
</dbReference>
<dbReference type="Pfam" id="PF02954">
    <property type="entry name" value="HTH_8"/>
    <property type="match status" value="1"/>
</dbReference>
<dbReference type="SUPFAM" id="SSF52540">
    <property type="entry name" value="P-loop containing nucleoside triphosphate hydrolases"/>
    <property type="match status" value="1"/>
</dbReference>
<dbReference type="GO" id="GO:0043565">
    <property type="term" value="F:sequence-specific DNA binding"/>
    <property type="evidence" value="ECO:0007669"/>
    <property type="project" value="InterPro"/>
</dbReference>
<sequence length="606" mass="65718">MSSTDALPFTHGQVPRVGERPNSEIQSLRERFLAAPEMTDLSSLRPVISRSWQRSLACNVTTAASFLQTSEARADEQLLIAAEPVLTELERLCSEAGGTVVLTDAEGTLTVFRGNTVERRKAERAFPLLGARMGEDLIGTNSDGTVLEEGEAVQVWGAEHFNEALQSSYCTSVPIRDPIRRSVRGVLGLMLPERLARDTDPRSVLLTVNGAAADITRRLAERLAAREQALMAEYLREVRKRGADAVVAMDDRTTIASRSALSMLDQSDFAVLAAFAREVGQGSGSSQHRLSVSAGREVRLHVRSMDRSAGAAVMRVQVQSEPKGYGRASGDRDAAAQFEGIVGTSRSLRRALDAAGAAVSRRMPAYIVGERGSGKRTLAEAMAARLSDATRLFDFSQRSGHEPTVEDIDSALEQGAAVVLHRIDRSSPDLKDDLAALLHVLEQPQLILTARGISDDLLPVLSALRGIEAVMPPLRDRREDVIALASHILKNTLGRDVRLSPKLRDALIGADWPGNVRQLRELVETAASKSLSGELHLVDLTAAQLRGLGTVQLTRLEEAELQQIRAALAEAGWNRVRAATLLGIGRSTLYRKIEAYEAKGFNLELG</sequence>
<dbReference type="InterPro" id="IPR002078">
    <property type="entry name" value="Sigma_54_int"/>
</dbReference>
<dbReference type="InterPro" id="IPR058031">
    <property type="entry name" value="AAA_lid_NorR"/>
</dbReference>
<dbReference type="OrthoDB" id="5496274at2"/>
<dbReference type="Gene3D" id="3.40.50.300">
    <property type="entry name" value="P-loop containing nucleotide triphosphate hydrolases"/>
    <property type="match status" value="1"/>
</dbReference>
<dbReference type="InterPro" id="IPR029016">
    <property type="entry name" value="GAF-like_dom_sf"/>
</dbReference>
<dbReference type="GO" id="GO:0006355">
    <property type="term" value="P:regulation of DNA-templated transcription"/>
    <property type="evidence" value="ECO:0007669"/>
    <property type="project" value="InterPro"/>
</dbReference>
<dbReference type="InterPro" id="IPR002197">
    <property type="entry name" value="HTH_Fis"/>
</dbReference>
<organism evidence="5 6">
    <name type="scientific">Arthrobacter cupressi</name>
    <dbReference type="NCBI Taxonomy" id="1045773"/>
    <lineage>
        <taxon>Bacteria</taxon>
        <taxon>Bacillati</taxon>
        <taxon>Actinomycetota</taxon>
        <taxon>Actinomycetes</taxon>
        <taxon>Micrococcales</taxon>
        <taxon>Micrococcaceae</taxon>
        <taxon>Arthrobacter</taxon>
    </lineage>
</organism>
<protein>
    <submittedName>
        <fullName evidence="5">Transcriptional regulator of acetoin/glycerol metabolism</fullName>
    </submittedName>
</protein>
<evidence type="ECO:0000313" key="6">
    <source>
        <dbReference type="Proteomes" id="UP000182130"/>
    </source>
</evidence>
<keyword evidence="2" id="KW-0067">ATP-binding</keyword>
<dbReference type="Proteomes" id="UP000182130">
    <property type="component" value="Unassembled WGS sequence"/>
</dbReference>
<dbReference type="PANTHER" id="PTHR32071">
    <property type="entry name" value="TRANSCRIPTIONAL REGULATORY PROTEIN"/>
    <property type="match status" value="1"/>
</dbReference>
<gene>
    <name evidence="5" type="ORF">SAMN05216555_10354</name>
</gene>
<evidence type="ECO:0000256" key="3">
    <source>
        <dbReference type="ARBA" id="ARBA00023015"/>
    </source>
</evidence>
<evidence type="ECO:0000256" key="2">
    <source>
        <dbReference type="ARBA" id="ARBA00022840"/>
    </source>
</evidence>
<name>A0A1G8LFY3_9MICC</name>
<dbReference type="PRINTS" id="PR01590">
    <property type="entry name" value="HTHFIS"/>
</dbReference>
<dbReference type="STRING" id="1045773.SAMN05216555_10354"/>
<dbReference type="SUPFAM" id="SSF46689">
    <property type="entry name" value="Homeodomain-like"/>
    <property type="match status" value="1"/>
</dbReference>
<dbReference type="AlphaFoldDB" id="A0A1G8LFY3"/>
<reference evidence="6" key="1">
    <citation type="submission" date="2016-10" db="EMBL/GenBank/DDBJ databases">
        <authorList>
            <person name="Varghese N."/>
            <person name="Submissions S."/>
        </authorList>
    </citation>
    <scope>NUCLEOTIDE SEQUENCE [LARGE SCALE GENOMIC DNA]</scope>
    <source>
        <strain evidence="6">CGMCC 1.10783</strain>
    </source>
</reference>
<keyword evidence="4" id="KW-0804">Transcription</keyword>
<dbReference type="Gene3D" id="1.10.8.60">
    <property type="match status" value="1"/>
</dbReference>
<accession>A0A1G8LFY3</accession>
<proteinExistence type="predicted"/>
<dbReference type="PROSITE" id="PS50045">
    <property type="entry name" value="SIGMA54_INTERACT_4"/>
    <property type="match status" value="1"/>
</dbReference>
<evidence type="ECO:0000256" key="1">
    <source>
        <dbReference type="ARBA" id="ARBA00022741"/>
    </source>
</evidence>
<evidence type="ECO:0000313" key="5">
    <source>
        <dbReference type="EMBL" id="SDI54591.1"/>
    </source>
</evidence>
<keyword evidence="1" id="KW-0547">Nucleotide-binding</keyword>
<dbReference type="EMBL" id="FNEI01000003">
    <property type="protein sequence ID" value="SDI54591.1"/>
    <property type="molecule type" value="Genomic_DNA"/>
</dbReference>
<keyword evidence="6" id="KW-1185">Reference proteome</keyword>
<dbReference type="InterPro" id="IPR009057">
    <property type="entry name" value="Homeodomain-like_sf"/>
</dbReference>
<dbReference type="RefSeq" id="WP_074587310.1">
    <property type="nucleotide sequence ID" value="NZ_FNEI01000003.1"/>
</dbReference>
<keyword evidence="3" id="KW-0805">Transcription regulation</keyword>